<keyword evidence="3" id="KW-0847">Vitamin C</keyword>
<comment type="similarity">
    <text evidence="1 5">Belongs to the iron/ascorbate-dependent oxidoreductase family.</text>
</comment>
<dbReference type="Proteomes" id="UP001187192">
    <property type="component" value="Unassembled WGS sequence"/>
</dbReference>
<dbReference type="GO" id="GO:0031418">
    <property type="term" value="F:L-ascorbic acid binding"/>
    <property type="evidence" value="ECO:0007669"/>
    <property type="project" value="UniProtKB-KW"/>
</dbReference>
<dbReference type="AlphaFoldDB" id="A0AA88D4U4"/>
<dbReference type="GO" id="GO:0046872">
    <property type="term" value="F:metal ion binding"/>
    <property type="evidence" value="ECO:0007669"/>
    <property type="project" value="UniProtKB-KW"/>
</dbReference>
<protein>
    <recommendedName>
        <fullName evidence="6">Fe2OG dioxygenase domain-containing protein</fullName>
    </recommendedName>
</protein>
<dbReference type="Pfam" id="PF03171">
    <property type="entry name" value="2OG-FeII_Oxy"/>
    <property type="match status" value="1"/>
</dbReference>
<comment type="caution">
    <text evidence="7">The sequence shown here is derived from an EMBL/GenBank/DDBJ whole genome shotgun (WGS) entry which is preliminary data.</text>
</comment>
<evidence type="ECO:0000256" key="1">
    <source>
        <dbReference type="ARBA" id="ARBA00008056"/>
    </source>
</evidence>
<dbReference type="InterPro" id="IPR026992">
    <property type="entry name" value="DIOX_N"/>
</dbReference>
<keyword evidence="5" id="KW-0560">Oxidoreductase</keyword>
<reference evidence="7" key="1">
    <citation type="submission" date="2023-07" db="EMBL/GenBank/DDBJ databases">
        <title>draft genome sequence of fig (Ficus carica).</title>
        <authorList>
            <person name="Takahashi T."/>
            <person name="Nishimura K."/>
        </authorList>
    </citation>
    <scope>NUCLEOTIDE SEQUENCE</scope>
</reference>
<keyword evidence="8" id="KW-1185">Reference proteome</keyword>
<evidence type="ECO:0000259" key="6">
    <source>
        <dbReference type="PROSITE" id="PS51471"/>
    </source>
</evidence>
<sequence length="266" mass="29723">MAATKPLLLADLASGKSQIPSNYIRPENDRPKLDEVESFDGDDSIPLIDLQGLDGPDRFDVINQIGLACQIYGFFQVKNHGIEEAVVNNMLGVAREFFHLPETERAKSYSDDPFKTTRLSTSFNVKTEQVSSWRDYLRLHCHPLEDYIAEWPSNPPSFKPDVAEYCRGVRGLVLRILAAISESLGLESEYVERALGKQGQHMAINYYPKCPQPELTYGLPGHADPNVVTVLLQDDVPGLQVLKDGKWVAVNPIPNTFIVNIGDQIQ</sequence>
<gene>
    <name evidence="7" type="ORF">TIFTF001_011948</name>
</gene>
<evidence type="ECO:0000256" key="2">
    <source>
        <dbReference type="ARBA" id="ARBA00022723"/>
    </source>
</evidence>
<accession>A0AA88D4U4</accession>
<dbReference type="PANTHER" id="PTHR47991">
    <property type="entry name" value="OXOGLUTARATE/IRON-DEPENDENT DIOXYGENASE"/>
    <property type="match status" value="1"/>
</dbReference>
<dbReference type="InterPro" id="IPR044861">
    <property type="entry name" value="IPNS-like_FE2OG_OXY"/>
</dbReference>
<keyword evidence="2 5" id="KW-0479">Metal-binding</keyword>
<dbReference type="EMBL" id="BTGU01000015">
    <property type="protein sequence ID" value="GMN42746.1"/>
    <property type="molecule type" value="Genomic_DNA"/>
</dbReference>
<dbReference type="Gene3D" id="2.60.120.330">
    <property type="entry name" value="B-lactam Antibiotic, Isopenicillin N Synthase, Chain"/>
    <property type="match status" value="1"/>
</dbReference>
<dbReference type="SUPFAM" id="SSF51197">
    <property type="entry name" value="Clavaminate synthase-like"/>
    <property type="match status" value="1"/>
</dbReference>
<keyword evidence="4 5" id="KW-0408">Iron</keyword>
<dbReference type="InterPro" id="IPR027443">
    <property type="entry name" value="IPNS-like_sf"/>
</dbReference>
<dbReference type="InterPro" id="IPR005123">
    <property type="entry name" value="Oxoglu/Fe-dep_dioxygenase_dom"/>
</dbReference>
<dbReference type="PROSITE" id="PS51471">
    <property type="entry name" value="FE2OG_OXY"/>
    <property type="match status" value="1"/>
</dbReference>
<evidence type="ECO:0000256" key="3">
    <source>
        <dbReference type="ARBA" id="ARBA00022896"/>
    </source>
</evidence>
<evidence type="ECO:0000256" key="4">
    <source>
        <dbReference type="ARBA" id="ARBA00023004"/>
    </source>
</evidence>
<evidence type="ECO:0000313" key="8">
    <source>
        <dbReference type="Proteomes" id="UP001187192"/>
    </source>
</evidence>
<proteinExistence type="inferred from homology"/>
<dbReference type="InterPro" id="IPR050295">
    <property type="entry name" value="Plant_2OG-oxidoreductases"/>
</dbReference>
<evidence type="ECO:0000313" key="7">
    <source>
        <dbReference type="EMBL" id="GMN42746.1"/>
    </source>
</evidence>
<dbReference type="Gramene" id="FCD_00012139-RA">
    <property type="protein sequence ID" value="FCD_00012139-RA:cds"/>
    <property type="gene ID" value="FCD_00012139"/>
</dbReference>
<dbReference type="GO" id="GO:0016491">
    <property type="term" value="F:oxidoreductase activity"/>
    <property type="evidence" value="ECO:0007669"/>
    <property type="project" value="UniProtKB-KW"/>
</dbReference>
<dbReference type="Pfam" id="PF14226">
    <property type="entry name" value="DIOX_N"/>
    <property type="match status" value="1"/>
</dbReference>
<evidence type="ECO:0000256" key="5">
    <source>
        <dbReference type="RuleBase" id="RU003682"/>
    </source>
</evidence>
<organism evidence="7 8">
    <name type="scientific">Ficus carica</name>
    <name type="common">Common fig</name>
    <dbReference type="NCBI Taxonomy" id="3494"/>
    <lineage>
        <taxon>Eukaryota</taxon>
        <taxon>Viridiplantae</taxon>
        <taxon>Streptophyta</taxon>
        <taxon>Embryophyta</taxon>
        <taxon>Tracheophyta</taxon>
        <taxon>Spermatophyta</taxon>
        <taxon>Magnoliopsida</taxon>
        <taxon>eudicotyledons</taxon>
        <taxon>Gunneridae</taxon>
        <taxon>Pentapetalae</taxon>
        <taxon>rosids</taxon>
        <taxon>fabids</taxon>
        <taxon>Rosales</taxon>
        <taxon>Moraceae</taxon>
        <taxon>Ficeae</taxon>
        <taxon>Ficus</taxon>
    </lineage>
</organism>
<feature type="domain" description="Fe2OG dioxygenase" evidence="6">
    <location>
        <begin position="198"/>
        <end position="266"/>
    </location>
</feature>
<name>A0AA88D4U4_FICCA</name>